<accession>A0A163ELM7</accession>
<organism evidence="1 2">
    <name type="scientific">Phycomyces blakesleeanus (strain ATCC 8743b / DSM 1359 / FGSC 10004 / NBRC 33097 / NRRL 1555)</name>
    <dbReference type="NCBI Taxonomy" id="763407"/>
    <lineage>
        <taxon>Eukaryota</taxon>
        <taxon>Fungi</taxon>
        <taxon>Fungi incertae sedis</taxon>
        <taxon>Mucoromycota</taxon>
        <taxon>Mucoromycotina</taxon>
        <taxon>Mucoromycetes</taxon>
        <taxon>Mucorales</taxon>
        <taxon>Phycomycetaceae</taxon>
        <taxon>Phycomyces</taxon>
    </lineage>
</organism>
<name>A0A163ELM7_PHYB8</name>
<dbReference type="PANTHER" id="PTHR31669:SF251">
    <property type="entry name" value="PROTEIN FAR1-RELATED SEQUENCE"/>
    <property type="match status" value="1"/>
</dbReference>
<keyword evidence="2" id="KW-1185">Reference proteome</keyword>
<dbReference type="AlphaFoldDB" id="A0A163ELM7"/>
<dbReference type="InterPro" id="IPR031052">
    <property type="entry name" value="FHY3/FAR1"/>
</dbReference>
<dbReference type="GO" id="GO:0006355">
    <property type="term" value="P:regulation of DNA-templated transcription"/>
    <property type="evidence" value="ECO:0007669"/>
    <property type="project" value="InterPro"/>
</dbReference>
<dbReference type="VEuPathDB" id="FungiDB:PHYBLDRAFT_58389"/>
<reference evidence="2" key="1">
    <citation type="submission" date="2015-06" db="EMBL/GenBank/DDBJ databases">
        <title>Expansion of signal transduction pathways in fungi by whole-genome duplication.</title>
        <authorList>
            <consortium name="DOE Joint Genome Institute"/>
            <person name="Corrochano L.M."/>
            <person name="Kuo A."/>
            <person name="Marcet-Houben M."/>
            <person name="Polaino S."/>
            <person name="Salamov A."/>
            <person name="Villalobos J.M."/>
            <person name="Alvarez M.I."/>
            <person name="Avalos J."/>
            <person name="Benito E.P."/>
            <person name="Benoit I."/>
            <person name="Burger G."/>
            <person name="Camino L.P."/>
            <person name="Canovas D."/>
            <person name="Cerda-Olmedo E."/>
            <person name="Cheng J.-F."/>
            <person name="Dominguez A."/>
            <person name="Elias M."/>
            <person name="Eslava A.P."/>
            <person name="Glaser F."/>
            <person name="Grimwood J."/>
            <person name="Gutierrez G."/>
            <person name="Heitman J."/>
            <person name="Henrissat B."/>
            <person name="Iturriaga E.A."/>
            <person name="Lang B.F."/>
            <person name="Lavin J.L."/>
            <person name="Lee S."/>
            <person name="Li W."/>
            <person name="Lindquist E."/>
            <person name="Lopez-Garcia S."/>
            <person name="Luque E.M."/>
            <person name="Marcos A.T."/>
            <person name="Martin J."/>
            <person name="McCluskey K."/>
            <person name="Medina H.R."/>
            <person name="Miralles-Duran A."/>
            <person name="Miyazaki A."/>
            <person name="Munoz-Torres E."/>
            <person name="Oguiza J.A."/>
            <person name="Ohm R."/>
            <person name="Olmedo M."/>
            <person name="Orejas M."/>
            <person name="Ortiz-Castellanos L."/>
            <person name="Pisabarro A.G."/>
            <person name="Rodriguez-Romero J."/>
            <person name="Ruiz-Herrera J."/>
            <person name="Ruiz-Vazquez R."/>
            <person name="Sanz C."/>
            <person name="Schackwitz W."/>
            <person name="Schmutz J."/>
            <person name="Shahriari M."/>
            <person name="Shelest E."/>
            <person name="Silva-Franco F."/>
            <person name="Soanes D."/>
            <person name="Syed K."/>
            <person name="Tagua V.G."/>
            <person name="Talbot N.J."/>
            <person name="Thon M."/>
            <person name="De vries R.P."/>
            <person name="Wiebenga A."/>
            <person name="Yadav J.S."/>
            <person name="Braun E.L."/>
            <person name="Baker S."/>
            <person name="Garre V."/>
            <person name="Horwitz B."/>
            <person name="Torres-Martinez S."/>
            <person name="Idnurm A."/>
            <person name="Herrera-Estrella A."/>
            <person name="Gabaldon T."/>
            <person name="Grigoriev I.V."/>
        </authorList>
    </citation>
    <scope>NUCLEOTIDE SEQUENCE [LARGE SCALE GENOMIC DNA]</scope>
    <source>
        <strain evidence="2">NRRL 1555(-)</strain>
    </source>
</reference>
<dbReference type="GeneID" id="29001216"/>
<proteinExistence type="predicted"/>
<evidence type="ECO:0008006" key="3">
    <source>
        <dbReference type="Google" id="ProtNLM"/>
    </source>
</evidence>
<protein>
    <recommendedName>
        <fullName evidence="3">FAR1 domain-containing protein</fullName>
    </recommendedName>
</protein>
<sequence length="247" mass="29154">MNNMNNINNINNTNDFVIISEISKKYDTVLTDFNSIIVVVEVFKKFSHIKLICKHSSEYRDIRKAEEITYKISVTSETLPERERKYEKNIQKHDCPCFMYANTTKKGKLTVRSRETQHNHVIKENCRAYAMHRKLLLKTMALVVKHLENNDNISTIFHSLKINGFTNIVQHDIANIKQYFRKSDEGREIFEFLTTLQDLDFYVRYSVSNTEDNQINMIFFVHQDAIKEAQKMSETVIIDVTYKKNSH</sequence>
<dbReference type="Proteomes" id="UP000077315">
    <property type="component" value="Unassembled WGS sequence"/>
</dbReference>
<dbReference type="InParanoid" id="A0A163ELM7"/>
<gene>
    <name evidence="1" type="ORF">PHYBLDRAFT_58389</name>
</gene>
<dbReference type="PANTHER" id="PTHR31669">
    <property type="entry name" value="PROTEIN FAR1-RELATED SEQUENCE 10-RELATED"/>
    <property type="match status" value="1"/>
</dbReference>
<dbReference type="EMBL" id="KV440972">
    <property type="protein sequence ID" value="OAD79340.1"/>
    <property type="molecule type" value="Genomic_DNA"/>
</dbReference>
<evidence type="ECO:0000313" key="2">
    <source>
        <dbReference type="Proteomes" id="UP000077315"/>
    </source>
</evidence>
<evidence type="ECO:0000313" key="1">
    <source>
        <dbReference type="EMBL" id="OAD79340.1"/>
    </source>
</evidence>
<dbReference type="RefSeq" id="XP_018297380.1">
    <property type="nucleotide sequence ID" value="XM_018440310.1"/>
</dbReference>